<comment type="caution">
    <text evidence="1">The sequence shown here is derived from an EMBL/GenBank/DDBJ whole genome shotgun (WGS) entry which is preliminary data.</text>
</comment>
<name>A0AAV4WVR9_CAEEX</name>
<organism evidence="1 2">
    <name type="scientific">Caerostris extrusa</name>
    <name type="common">Bark spider</name>
    <name type="synonym">Caerostris bankana</name>
    <dbReference type="NCBI Taxonomy" id="172846"/>
    <lineage>
        <taxon>Eukaryota</taxon>
        <taxon>Metazoa</taxon>
        <taxon>Ecdysozoa</taxon>
        <taxon>Arthropoda</taxon>
        <taxon>Chelicerata</taxon>
        <taxon>Arachnida</taxon>
        <taxon>Araneae</taxon>
        <taxon>Araneomorphae</taxon>
        <taxon>Entelegynae</taxon>
        <taxon>Araneoidea</taxon>
        <taxon>Araneidae</taxon>
        <taxon>Caerostris</taxon>
    </lineage>
</organism>
<protein>
    <submittedName>
        <fullName evidence="1">Uncharacterized protein</fullName>
    </submittedName>
</protein>
<dbReference type="AlphaFoldDB" id="A0AAV4WVR9"/>
<accession>A0AAV4WVR9</accession>
<dbReference type="EMBL" id="BPLR01016851">
    <property type="protein sequence ID" value="GIY86847.1"/>
    <property type="molecule type" value="Genomic_DNA"/>
</dbReference>
<sequence length="161" mass="18850">MTTPRNASTLHLSLQTKACKLTYTTFFSPVSRETYKSEPLFPLMVSNGSFRLTISSRDGQELSMEILWYAMCPYADIFEVLRGWTREGVDEGRHPCWRACDHPSRSNNPVLEDYPGRVSYKLKWEFVPFAEDDEMETKRRTMNEIRKKEGEAFIAEQFKIF</sequence>
<keyword evidence="2" id="KW-1185">Reference proteome</keyword>
<dbReference type="Proteomes" id="UP001054945">
    <property type="component" value="Unassembled WGS sequence"/>
</dbReference>
<evidence type="ECO:0000313" key="2">
    <source>
        <dbReference type="Proteomes" id="UP001054945"/>
    </source>
</evidence>
<reference evidence="1 2" key="1">
    <citation type="submission" date="2021-06" db="EMBL/GenBank/DDBJ databases">
        <title>Caerostris extrusa draft genome.</title>
        <authorList>
            <person name="Kono N."/>
            <person name="Arakawa K."/>
        </authorList>
    </citation>
    <scope>NUCLEOTIDE SEQUENCE [LARGE SCALE GENOMIC DNA]</scope>
</reference>
<gene>
    <name evidence="1" type="ORF">CEXT_310601</name>
</gene>
<evidence type="ECO:0000313" key="1">
    <source>
        <dbReference type="EMBL" id="GIY86847.1"/>
    </source>
</evidence>
<proteinExistence type="predicted"/>